<dbReference type="PROSITE" id="PS51318">
    <property type="entry name" value="TAT"/>
    <property type="match status" value="1"/>
</dbReference>
<accession>A0AAV4ZMI6</accession>
<organism evidence="7 8">
    <name type="scientific">Methylobacterium hispanicum</name>
    <dbReference type="NCBI Taxonomy" id="270350"/>
    <lineage>
        <taxon>Bacteria</taxon>
        <taxon>Pseudomonadati</taxon>
        <taxon>Pseudomonadota</taxon>
        <taxon>Alphaproteobacteria</taxon>
        <taxon>Hyphomicrobiales</taxon>
        <taxon>Methylobacteriaceae</taxon>
        <taxon>Methylobacterium</taxon>
    </lineage>
</organism>
<reference evidence="7" key="2">
    <citation type="submission" date="2021-08" db="EMBL/GenBank/DDBJ databases">
        <authorList>
            <person name="Tani A."/>
            <person name="Ola A."/>
            <person name="Ogura Y."/>
            <person name="Katsura K."/>
            <person name="Hayashi T."/>
        </authorList>
    </citation>
    <scope>NUCLEOTIDE SEQUENCE</scope>
    <source>
        <strain evidence="7">DSM 16372</strain>
    </source>
</reference>
<dbReference type="RefSeq" id="WP_238230387.1">
    <property type="nucleotide sequence ID" value="NZ_BPQO01000013.1"/>
</dbReference>
<dbReference type="PROSITE" id="PS51257">
    <property type="entry name" value="PROKAR_LIPOPROTEIN"/>
    <property type="match status" value="1"/>
</dbReference>
<name>A0AAV4ZMI6_9HYPH</name>
<sequence length="416" mass="43267">MFESRSLHRRRFLAGTAAGAIGAASSVSCVSAARAQAPAGDAVKPEAKLEAKPLPGYVAWKDPNAFIVHSNQTVETKRGLVGSGVVTPINRLFIRNNVNPPPDSIVADRDAWRVEIAGVAGPRTLTLAELKRMGLASVATVLQCSGNGRKYMQDALQPGQKISGTPWTVGAAGCVIWSGVPLKAVVEALGGPVAGAKFVTGTGGEELPAGLKPKDVIVERSVPIATLDTVLLAWEMNGEPIPLAHGGPLRMIVPGYSGVNNIKYVKTVALTEAETDAKIQAASYRMHGVGEKAGPAQPSIWEQPVRSWITAPLEGGAAGRVLVTGVAFGGTNAVARVEVSADGGRTWTDAPFVGPDLGRYAWRLFALPLDLPAGTHVLVSRATDAAGTVQPEDTAPNGGGYSYNGWRGPAVTLRTA</sequence>
<dbReference type="InterPro" id="IPR036374">
    <property type="entry name" value="OxRdtase_Mopterin-bd_sf"/>
</dbReference>
<feature type="domain" description="Moybdenum cofactor oxidoreductase dimerisation" evidence="6">
    <location>
        <begin position="299"/>
        <end position="406"/>
    </location>
</feature>
<evidence type="ECO:0000313" key="7">
    <source>
        <dbReference type="EMBL" id="GJD89734.1"/>
    </source>
</evidence>
<evidence type="ECO:0000256" key="4">
    <source>
        <dbReference type="ARBA" id="ARBA00023002"/>
    </source>
</evidence>
<dbReference type="Pfam" id="PF03404">
    <property type="entry name" value="Mo-co_dimer"/>
    <property type="match status" value="1"/>
</dbReference>
<dbReference type="AlphaFoldDB" id="A0AAV4ZMI6"/>
<keyword evidence="8" id="KW-1185">Reference proteome</keyword>
<dbReference type="SUPFAM" id="SSF56524">
    <property type="entry name" value="Oxidoreductase molybdopterin-binding domain"/>
    <property type="match status" value="1"/>
</dbReference>
<dbReference type="GO" id="GO:0020037">
    <property type="term" value="F:heme binding"/>
    <property type="evidence" value="ECO:0007669"/>
    <property type="project" value="TreeGrafter"/>
</dbReference>
<dbReference type="Gene3D" id="3.90.420.10">
    <property type="entry name" value="Oxidoreductase, molybdopterin-binding domain"/>
    <property type="match status" value="1"/>
</dbReference>
<comment type="caution">
    <text evidence="7">The sequence shown here is derived from an EMBL/GenBank/DDBJ whole genome shotgun (WGS) entry which is preliminary data.</text>
</comment>
<keyword evidence="2" id="KW-0500">Molybdenum</keyword>
<dbReference type="PANTHER" id="PTHR19372">
    <property type="entry name" value="SULFITE REDUCTASE"/>
    <property type="match status" value="1"/>
</dbReference>
<feature type="domain" description="Oxidoreductase molybdopterin-binding" evidence="5">
    <location>
        <begin position="107"/>
        <end position="276"/>
    </location>
</feature>
<dbReference type="GO" id="GO:0008482">
    <property type="term" value="F:sulfite oxidase activity"/>
    <property type="evidence" value="ECO:0007669"/>
    <property type="project" value="TreeGrafter"/>
</dbReference>
<dbReference type="InterPro" id="IPR006311">
    <property type="entry name" value="TAT_signal"/>
</dbReference>
<dbReference type="InterPro" id="IPR008335">
    <property type="entry name" value="Mopterin_OxRdtase_euk"/>
</dbReference>
<dbReference type="InterPro" id="IPR014756">
    <property type="entry name" value="Ig_E-set"/>
</dbReference>
<dbReference type="Proteomes" id="UP001055247">
    <property type="component" value="Unassembled WGS sequence"/>
</dbReference>
<dbReference type="InterPro" id="IPR005066">
    <property type="entry name" value="MoCF_OxRdtse_dimer"/>
</dbReference>
<keyword evidence="3" id="KW-0479">Metal-binding</keyword>
<protein>
    <submittedName>
        <fullName evidence="7">Protein-methionine-sulfoxide reductase catalytic subunit MsrP</fullName>
    </submittedName>
</protein>
<dbReference type="GO" id="GO:0030151">
    <property type="term" value="F:molybdenum ion binding"/>
    <property type="evidence" value="ECO:0007669"/>
    <property type="project" value="InterPro"/>
</dbReference>
<dbReference type="EMBL" id="BPQO01000013">
    <property type="protein sequence ID" value="GJD89734.1"/>
    <property type="molecule type" value="Genomic_DNA"/>
</dbReference>
<dbReference type="GO" id="GO:0043546">
    <property type="term" value="F:molybdopterin cofactor binding"/>
    <property type="evidence" value="ECO:0007669"/>
    <property type="project" value="TreeGrafter"/>
</dbReference>
<reference evidence="7" key="1">
    <citation type="journal article" date="2016" name="Front. Microbiol.">
        <title>Genome Sequence of the Piezophilic, Mesophilic Sulfate-Reducing Bacterium Desulfovibrio indicus J2T.</title>
        <authorList>
            <person name="Cao J."/>
            <person name="Maignien L."/>
            <person name="Shao Z."/>
            <person name="Alain K."/>
            <person name="Jebbar M."/>
        </authorList>
    </citation>
    <scope>NUCLEOTIDE SEQUENCE</scope>
    <source>
        <strain evidence="7">DSM 16372</strain>
    </source>
</reference>
<dbReference type="GO" id="GO:0006790">
    <property type="term" value="P:sulfur compound metabolic process"/>
    <property type="evidence" value="ECO:0007669"/>
    <property type="project" value="TreeGrafter"/>
</dbReference>
<evidence type="ECO:0000256" key="3">
    <source>
        <dbReference type="ARBA" id="ARBA00022723"/>
    </source>
</evidence>
<dbReference type="Pfam" id="PF00174">
    <property type="entry name" value="Oxidored_molyb"/>
    <property type="match status" value="1"/>
</dbReference>
<dbReference type="PRINTS" id="PR00407">
    <property type="entry name" value="EUMOPTERIN"/>
</dbReference>
<evidence type="ECO:0000313" key="8">
    <source>
        <dbReference type="Proteomes" id="UP001055247"/>
    </source>
</evidence>
<dbReference type="Gene3D" id="2.60.40.650">
    <property type="match status" value="1"/>
</dbReference>
<dbReference type="PANTHER" id="PTHR19372:SF7">
    <property type="entry name" value="SULFITE OXIDASE, MITOCHONDRIAL"/>
    <property type="match status" value="1"/>
</dbReference>
<dbReference type="SUPFAM" id="SSF81296">
    <property type="entry name" value="E set domains"/>
    <property type="match status" value="1"/>
</dbReference>
<comment type="cofactor">
    <cofactor evidence="1">
        <name>Mo-molybdopterin</name>
        <dbReference type="ChEBI" id="CHEBI:71302"/>
    </cofactor>
</comment>
<dbReference type="InterPro" id="IPR000572">
    <property type="entry name" value="OxRdtase_Mopterin-bd_dom"/>
</dbReference>
<evidence type="ECO:0000256" key="1">
    <source>
        <dbReference type="ARBA" id="ARBA00001924"/>
    </source>
</evidence>
<evidence type="ECO:0000256" key="2">
    <source>
        <dbReference type="ARBA" id="ARBA00022505"/>
    </source>
</evidence>
<dbReference type="CDD" id="cd02110">
    <property type="entry name" value="SO_family_Moco_dimer"/>
    <property type="match status" value="1"/>
</dbReference>
<proteinExistence type="predicted"/>
<evidence type="ECO:0000259" key="5">
    <source>
        <dbReference type="Pfam" id="PF00174"/>
    </source>
</evidence>
<evidence type="ECO:0000259" key="6">
    <source>
        <dbReference type="Pfam" id="PF03404"/>
    </source>
</evidence>
<keyword evidence="4" id="KW-0560">Oxidoreductase</keyword>
<gene>
    <name evidence="7" type="primary">msrP_4</name>
    <name evidence="7" type="ORF">BHAOGJBA_3264</name>
</gene>